<keyword evidence="6" id="KW-1185">Reference proteome</keyword>
<feature type="region of interest" description="Disordered" evidence="3">
    <location>
        <begin position="438"/>
        <end position="479"/>
    </location>
</feature>
<dbReference type="OrthoDB" id="10266451at2759"/>
<evidence type="ECO:0000256" key="3">
    <source>
        <dbReference type="SAM" id="MobiDB-lite"/>
    </source>
</evidence>
<evidence type="ECO:0000256" key="2">
    <source>
        <dbReference type="ARBA" id="ARBA00022193"/>
    </source>
</evidence>
<dbReference type="PANTHER" id="PTHR40463">
    <property type="entry name" value="PH-RESPONSE REGULATOR PROTEIN PALC"/>
    <property type="match status" value="1"/>
</dbReference>
<dbReference type="Gene3D" id="1.25.40.280">
    <property type="entry name" value="alix/aip1 like domains"/>
    <property type="match status" value="1"/>
</dbReference>
<name>A0A3M7LXE3_9PLEO</name>
<dbReference type="Pfam" id="PF03097">
    <property type="entry name" value="BRO1"/>
    <property type="match status" value="1"/>
</dbReference>
<dbReference type="Proteomes" id="UP000265663">
    <property type="component" value="Unassembled WGS sequence"/>
</dbReference>
<accession>A0A3M7LXE3</accession>
<proteinExistence type="inferred from homology"/>
<dbReference type="PROSITE" id="PS51180">
    <property type="entry name" value="BRO1"/>
    <property type="match status" value="1"/>
</dbReference>
<sequence length="479" mass="52433">MVPEKQKMPFPFTLPTTASISFIDYFNSSTHPSLPNCATTARGVLRHVLKRHKRIPPPSQASNLSTVLSALNDYIPYLFALDAGLSGASCAGEEVDLVLVKELEIEWRSTLASSIPGREPGRVKLKGLESELCFTLSTLAYVYSLQARAQLHTLYSATLPSPEQRATAIGAAMKHFLDANSIHTYLASRAGQNSSQPAAVDISPPMLGALAELTMAEATLITVLKDDPYPAVVIEDRNKQSKDWMFRGVDIPKVRAHLFARLCLASSEHAAKAQAMLGPSPKINDELLKYVDDLRRTAKGKACRFLACDAEASAKTGQGIAWLRGAKKELGFVSLGVESDKKASGFSKLKKDWQEKREDRKIEKGVDWGTDAGKFEEGRIVDMLLKKWEKQNDTVGVQVIPSSEPLLASMPSGREYHTTKMFIVPALDEDALVRMRAPPDPSEIFKGAEDDSADEDEPTPSVGAFPGTKSQYAANTNYY</sequence>
<dbReference type="SMART" id="SM01041">
    <property type="entry name" value="BRO1"/>
    <property type="match status" value="1"/>
</dbReference>
<feature type="compositionally biased region" description="Polar residues" evidence="3">
    <location>
        <begin position="468"/>
        <end position="479"/>
    </location>
</feature>
<evidence type="ECO:0000313" key="6">
    <source>
        <dbReference type="Proteomes" id="UP000265663"/>
    </source>
</evidence>
<evidence type="ECO:0000259" key="4">
    <source>
        <dbReference type="PROSITE" id="PS51180"/>
    </source>
</evidence>
<dbReference type="PANTHER" id="PTHR40463:SF1">
    <property type="entry name" value="PH-RESPONSE REGULATOR PROTEIN PALC"/>
    <property type="match status" value="1"/>
</dbReference>
<dbReference type="AlphaFoldDB" id="A0A3M7LXE3"/>
<evidence type="ECO:0000256" key="1">
    <source>
        <dbReference type="ARBA" id="ARBA00010997"/>
    </source>
</evidence>
<dbReference type="InterPro" id="IPR037505">
    <property type="entry name" value="pH-resp_palC"/>
</dbReference>
<organism evidence="5 6">
    <name type="scientific">Pyrenophora seminiperda CCB06</name>
    <dbReference type="NCBI Taxonomy" id="1302712"/>
    <lineage>
        <taxon>Eukaryota</taxon>
        <taxon>Fungi</taxon>
        <taxon>Dikarya</taxon>
        <taxon>Ascomycota</taxon>
        <taxon>Pezizomycotina</taxon>
        <taxon>Dothideomycetes</taxon>
        <taxon>Pleosporomycetidae</taxon>
        <taxon>Pleosporales</taxon>
        <taxon>Pleosporineae</taxon>
        <taxon>Pleosporaceae</taxon>
        <taxon>Pyrenophora</taxon>
    </lineage>
</organism>
<gene>
    <name evidence="5" type="ORF">GMOD_00002292</name>
</gene>
<dbReference type="GO" id="GO:0071467">
    <property type="term" value="P:cellular response to pH"/>
    <property type="evidence" value="ECO:0007669"/>
    <property type="project" value="InterPro"/>
</dbReference>
<feature type="domain" description="BRO1" evidence="4">
    <location>
        <begin position="6"/>
        <end position="479"/>
    </location>
</feature>
<dbReference type="InterPro" id="IPR004328">
    <property type="entry name" value="BRO1_dom"/>
</dbReference>
<dbReference type="EMBL" id="KE747809">
    <property type="protein sequence ID" value="RMZ66913.1"/>
    <property type="molecule type" value="Genomic_DNA"/>
</dbReference>
<dbReference type="InterPro" id="IPR038499">
    <property type="entry name" value="BRO1_sf"/>
</dbReference>
<dbReference type="GO" id="GO:0005886">
    <property type="term" value="C:plasma membrane"/>
    <property type="evidence" value="ECO:0007669"/>
    <property type="project" value="TreeGrafter"/>
</dbReference>
<reference evidence="5 6" key="1">
    <citation type="journal article" date="2014" name="PLoS ONE">
        <title>De novo Genome Assembly of the Fungal Plant Pathogen Pyrenophora semeniperda.</title>
        <authorList>
            <person name="Soliai M.M."/>
            <person name="Meyer S.E."/>
            <person name="Udall J.A."/>
            <person name="Elzinga D.E."/>
            <person name="Hermansen R.A."/>
            <person name="Bodily P.M."/>
            <person name="Hart A.A."/>
            <person name="Coleman C.E."/>
        </authorList>
    </citation>
    <scope>NUCLEOTIDE SEQUENCE [LARGE SCALE GENOMIC DNA]</scope>
    <source>
        <strain evidence="5 6">CCB06</strain>
        <tissue evidence="5">Mycelium</tissue>
    </source>
</reference>
<comment type="similarity">
    <text evidence="1">Belongs to the palC family.</text>
</comment>
<dbReference type="CDD" id="cd09245">
    <property type="entry name" value="BRO1_UmRIM23-like"/>
    <property type="match status" value="1"/>
</dbReference>
<protein>
    <recommendedName>
        <fullName evidence="2">pH-response regulator protein palC</fullName>
    </recommendedName>
</protein>
<evidence type="ECO:0000313" key="5">
    <source>
        <dbReference type="EMBL" id="RMZ66913.1"/>
    </source>
</evidence>